<evidence type="ECO:0000313" key="2">
    <source>
        <dbReference type="EMBL" id="GGP46409.1"/>
    </source>
</evidence>
<sequence>MRPDTEATVGERIAYYRKRQGMTQEVLCALVGGRTTEWLRQIENGKREVDKLSTIVTVADALRIPPSTLLPGPFRATAKREDSLGTAPSVVPAIEAAMLRYNGIATLIGEPDRTPVSPEHLRIRVEKAFAHSQTERWSEMAPLVPDMIADAWHLVHSAENEEQKRTATKLQALVYRVSSGMLDRLGEPHLPWIAAERSMHAAEESGDRLLVAGGAWRLAVVLRHTGRLTESTDAPVAAADALRPHLDSPQSYSMYGSLMLKGAVGAATLGDHRAARDYLAEAARAAEKTGDRNDFWLAFGPTNIAIHRVWLALELGDPKAAVSEAERVPHDDLPEELSERRTSHLITVAWAHYLRRRDREALDALNLARASAPEQLLFTGRVHSMLRGMLRRERRSVKGDLRRLADFVGV</sequence>
<dbReference type="RefSeq" id="WP_189222700.1">
    <property type="nucleotide sequence ID" value="NZ_BMRG01000003.1"/>
</dbReference>
<organism evidence="2 3">
    <name type="scientific">Saccharothrix coeruleofusca</name>
    <dbReference type="NCBI Taxonomy" id="33919"/>
    <lineage>
        <taxon>Bacteria</taxon>
        <taxon>Bacillati</taxon>
        <taxon>Actinomycetota</taxon>
        <taxon>Actinomycetes</taxon>
        <taxon>Pseudonocardiales</taxon>
        <taxon>Pseudonocardiaceae</taxon>
        <taxon>Saccharothrix</taxon>
    </lineage>
</organism>
<dbReference type="Proteomes" id="UP000639606">
    <property type="component" value="Unassembled WGS sequence"/>
</dbReference>
<protein>
    <submittedName>
        <fullName evidence="2">Transcriptional regulator</fullName>
    </submittedName>
</protein>
<dbReference type="SUPFAM" id="SSF47413">
    <property type="entry name" value="lambda repressor-like DNA-binding domains"/>
    <property type="match status" value="1"/>
</dbReference>
<dbReference type="GO" id="GO:0003677">
    <property type="term" value="F:DNA binding"/>
    <property type="evidence" value="ECO:0007669"/>
    <property type="project" value="InterPro"/>
</dbReference>
<dbReference type="Pfam" id="PF13560">
    <property type="entry name" value="HTH_31"/>
    <property type="match status" value="1"/>
</dbReference>
<dbReference type="EMBL" id="BMRG01000003">
    <property type="protein sequence ID" value="GGP46409.1"/>
    <property type="molecule type" value="Genomic_DNA"/>
</dbReference>
<dbReference type="InterPro" id="IPR010982">
    <property type="entry name" value="Lambda_DNA-bd_dom_sf"/>
</dbReference>
<reference evidence="2" key="1">
    <citation type="journal article" date="2014" name="Int. J. Syst. Evol. Microbiol.">
        <title>Complete genome sequence of Corynebacterium casei LMG S-19264T (=DSM 44701T), isolated from a smear-ripened cheese.</title>
        <authorList>
            <consortium name="US DOE Joint Genome Institute (JGI-PGF)"/>
            <person name="Walter F."/>
            <person name="Albersmeier A."/>
            <person name="Kalinowski J."/>
            <person name="Ruckert C."/>
        </authorList>
    </citation>
    <scope>NUCLEOTIDE SEQUENCE</scope>
    <source>
        <strain evidence="2">JCM 3313</strain>
    </source>
</reference>
<accession>A0A918ALR2</accession>
<comment type="caution">
    <text evidence="2">The sequence shown here is derived from an EMBL/GenBank/DDBJ whole genome shotgun (WGS) entry which is preliminary data.</text>
</comment>
<dbReference type="SMART" id="SM00530">
    <property type="entry name" value="HTH_XRE"/>
    <property type="match status" value="1"/>
</dbReference>
<dbReference type="Gene3D" id="1.10.260.40">
    <property type="entry name" value="lambda repressor-like DNA-binding domains"/>
    <property type="match status" value="1"/>
</dbReference>
<feature type="domain" description="HTH cro/C1-type" evidence="1">
    <location>
        <begin position="13"/>
        <end position="69"/>
    </location>
</feature>
<dbReference type="CDD" id="cd00093">
    <property type="entry name" value="HTH_XRE"/>
    <property type="match status" value="1"/>
</dbReference>
<dbReference type="InterPro" id="IPR001387">
    <property type="entry name" value="Cro/C1-type_HTH"/>
</dbReference>
<proteinExistence type="predicted"/>
<name>A0A918ALR2_9PSEU</name>
<keyword evidence="3" id="KW-1185">Reference proteome</keyword>
<evidence type="ECO:0000313" key="3">
    <source>
        <dbReference type="Proteomes" id="UP000639606"/>
    </source>
</evidence>
<reference evidence="2" key="2">
    <citation type="submission" date="2020-09" db="EMBL/GenBank/DDBJ databases">
        <authorList>
            <person name="Sun Q."/>
            <person name="Ohkuma M."/>
        </authorList>
    </citation>
    <scope>NUCLEOTIDE SEQUENCE</scope>
    <source>
        <strain evidence="2">JCM 3313</strain>
    </source>
</reference>
<gene>
    <name evidence="2" type="ORF">GCM10010185_17590</name>
</gene>
<dbReference type="AlphaFoldDB" id="A0A918ALR2"/>
<evidence type="ECO:0000259" key="1">
    <source>
        <dbReference type="PROSITE" id="PS50943"/>
    </source>
</evidence>
<dbReference type="PROSITE" id="PS50943">
    <property type="entry name" value="HTH_CROC1"/>
    <property type="match status" value="1"/>
</dbReference>